<evidence type="ECO:0000313" key="7">
    <source>
        <dbReference type="Proteomes" id="UP000028700"/>
    </source>
</evidence>
<evidence type="ECO:0000256" key="1">
    <source>
        <dbReference type="ARBA" id="ARBA00009437"/>
    </source>
</evidence>
<evidence type="ECO:0000256" key="2">
    <source>
        <dbReference type="ARBA" id="ARBA00023015"/>
    </source>
</evidence>
<dbReference type="SUPFAM" id="SSF46785">
    <property type="entry name" value="Winged helix' DNA-binding domain"/>
    <property type="match status" value="1"/>
</dbReference>
<dbReference type="Gene3D" id="1.10.10.10">
    <property type="entry name" value="Winged helix-like DNA-binding domain superfamily/Winged helix DNA-binding domain"/>
    <property type="match status" value="1"/>
</dbReference>
<accession>A0A081BH07</accession>
<comment type="caution">
    <text evidence="6">The sequence shown here is derived from an EMBL/GenBank/DDBJ whole genome shotgun (WGS) entry which is preliminary data.</text>
</comment>
<dbReference type="PANTHER" id="PTHR30419">
    <property type="entry name" value="HTH-TYPE TRANSCRIPTIONAL REGULATOR YBHD"/>
    <property type="match status" value="1"/>
</dbReference>
<feature type="domain" description="HTH lysR-type" evidence="5">
    <location>
        <begin position="1"/>
        <end position="58"/>
    </location>
</feature>
<evidence type="ECO:0000256" key="3">
    <source>
        <dbReference type="ARBA" id="ARBA00023125"/>
    </source>
</evidence>
<dbReference type="STRING" id="1291743.LOSG293_040710"/>
<evidence type="ECO:0000256" key="4">
    <source>
        <dbReference type="ARBA" id="ARBA00023163"/>
    </source>
</evidence>
<dbReference type="GO" id="GO:0003700">
    <property type="term" value="F:DNA-binding transcription factor activity"/>
    <property type="evidence" value="ECO:0007669"/>
    <property type="project" value="InterPro"/>
</dbReference>
<proteinExistence type="inferred from homology"/>
<keyword evidence="7" id="KW-1185">Reference proteome</keyword>
<dbReference type="eggNOG" id="COG0583">
    <property type="taxonomic scope" value="Bacteria"/>
</dbReference>
<dbReference type="SUPFAM" id="SSF53850">
    <property type="entry name" value="Periplasmic binding protein-like II"/>
    <property type="match status" value="1"/>
</dbReference>
<dbReference type="OrthoDB" id="63123at2"/>
<dbReference type="Pfam" id="PF00126">
    <property type="entry name" value="HTH_1"/>
    <property type="match status" value="1"/>
</dbReference>
<dbReference type="InterPro" id="IPR050950">
    <property type="entry name" value="HTH-type_LysR_regulators"/>
</dbReference>
<dbReference type="EMBL" id="BBJM01000004">
    <property type="protein sequence ID" value="GAK47325.1"/>
    <property type="molecule type" value="Genomic_DNA"/>
</dbReference>
<dbReference type="Pfam" id="PF03466">
    <property type="entry name" value="LysR_substrate"/>
    <property type="match status" value="1"/>
</dbReference>
<dbReference type="InterPro" id="IPR005119">
    <property type="entry name" value="LysR_subst-bd"/>
</dbReference>
<dbReference type="CDD" id="cd05466">
    <property type="entry name" value="PBP2_LTTR_substrate"/>
    <property type="match status" value="1"/>
</dbReference>
<organism evidence="6 7">
    <name type="scientific">Secundilactobacillus oryzae JCM 18671</name>
    <dbReference type="NCBI Taxonomy" id="1291743"/>
    <lineage>
        <taxon>Bacteria</taxon>
        <taxon>Bacillati</taxon>
        <taxon>Bacillota</taxon>
        <taxon>Bacilli</taxon>
        <taxon>Lactobacillales</taxon>
        <taxon>Lactobacillaceae</taxon>
        <taxon>Secundilactobacillus</taxon>
    </lineage>
</organism>
<dbReference type="GO" id="GO:0005829">
    <property type="term" value="C:cytosol"/>
    <property type="evidence" value="ECO:0007669"/>
    <property type="project" value="TreeGrafter"/>
</dbReference>
<dbReference type="Gene3D" id="3.40.190.290">
    <property type="match status" value="1"/>
</dbReference>
<keyword evidence="3" id="KW-0238">DNA-binding</keyword>
<dbReference type="GO" id="GO:0003677">
    <property type="term" value="F:DNA binding"/>
    <property type="evidence" value="ECO:0007669"/>
    <property type="project" value="UniProtKB-KW"/>
</dbReference>
<dbReference type="PANTHER" id="PTHR30419:SF8">
    <property type="entry name" value="NITROGEN ASSIMILATION TRANSCRIPTIONAL ACTIVATOR-RELATED"/>
    <property type="match status" value="1"/>
</dbReference>
<evidence type="ECO:0000259" key="5">
    <source>
        <dbReference type="PROSITE" id="PS50931"/>
    </source>
</evidence>
<keyword evidence="2" id="KW-0805">Transcription regulation</keyword>
<gene>
    <name evidence="6" type="ORF">LOSG293_040710</name>
</gene>
<evidence type="ECO:0000313" key="6">
    <source>
        <dbReference type="EMBL" id="GAK47325.1"/>
    </source>
</evidence>
<dbReference type="AlphaFoldDB" id="A0A081BH07"/>
<dbReference type="PROSITE" id="PS50931">
    <property type="entry name" value="HTH_LYSR"/>
    <property type="match status" value="1"/>
</dbReference>
<comment type="similarity">
    <text evidence="1">Belongs to the LysR transcriptional regulatory family.</text>
</comment>
<keyword evidence="4" id="KW-0804">Transcription</keyword>
<reference evidence="6" key="1">
    <citation type="journal article" date="2014" name="Genome Announc.">
        <title>Draft Genome Sequence of Lactobacillus oryzae Strain SG293T.</title>
        <authorList>
            <person name="Tanizawa Y."/>
            <person name="Fujisawa T."/>
            <person name="Mochizuki T."/>
            <person name="Kaminuma E."/>
            <person name="Nakamura Y."/>
            <person name="Tohno M."/>
        </authorList>
    </citation>
    <scope>NUCLEOTIDE SEQUENCE [LARGE SCALE GENOMIC DNA]</scope>
    <source>
        <strain evidence="6">SG293</strain>
    </source>
</reference>
<name>A0A081BH07_9LACO</name>
<dbReference type="InterPro" id="IPR000847">
    <property type="entry name" value="LysR_HTH_N"/>
</dbReference>
<protein>
    <submittedName>
        <fullName evidence="6">Transcriptional regulator</fullName>
    </submittedName>
</protein>
<sequence length="294" mass="32580">MLPFAYQVFSAVVQEGSFYKASLLLNVTPSAISHSISQLEKDLGFPVFIRNRGGVELTQSGHLVLPLIQEVINSQSRLRQEADRINGLSVGSVRLGAFSSTCISWVPPIIQSFREAYPDIKVSVYQDNDFNGIVQAVKDGTIDVGFTSLPVNENLEVKQLLRDEIYCIAPKGFKPKNPMEVTADDIADKSFILQHGDYDRDTKAALDHYNIRPNSIQFSIDDQSILAMVEAGLGFGILPELALQKISGNVEVFPFDKRFYRTICMVTTKVGAKTPATEKMMGKIEEYVNGEYGS</sequence>
<dbReference type="InterPro" id="IPR036388">
    <property type="entry name" value="WH-like_DNA-bd_sf"/>
</dbReference>
<dbReference type="Proteomes" id="UP000028700">
    <property type="component" value="Unassembled WGS sequence"/>
</dbReference>
<dbReference type="InterPro" id="IPR036390">
    <property type="entry name" value="WH_DNA-bd_sf"/>
</dbReference>
<dbReference type="RefSeq" id="WP_034526448.1">
    <property type="nucleotide sequence ID" value="NZ_BBAZ01000004.1"/>
</dbReference>